<dbReference type="PANTHER" id="PTHR46586">
    <property type="entry name" value="ANKYRIN REPEAT-CONTAINING PROTEIN"/>
    <property type="match status" value="1"/>
</dbReference>
<dbReference type="OrthoDB" id="545688at2759"/>
<dbReference type="EMBL" id="JAEHOE010000056">
    <property type="protein sequence ID" value="KAG2491085.1"/>
    <property type="molecule type" value="Genomic_DNA"/>
</dbReference>
<dbReference type="AlphaFoldDB" id="A0A835XWE7"/>
<keyword evidence="2" id="KW-1185">Reference proteome</keyword>
<proteinExistence type="predicted"/>
<dbReference type="Gene3D" id="1.25.40.20">
    <property type="entry name" value="Ankyrin repeat-containing domain"/>
    <property type="match status" value="1"/>
</dbReference>
<sequence>MLRELRVVDLSCRNERRQVRRLAEGAAPNPGELVSPAAEKTAAEKAHLGALRTQRRAGYVFEPRVLAEGAAAGGQVAVLEWVLDELRLRDEPGALTPAMFTAAAKTGNVECMRWLVAHGCGLQGAEGAWAAAVESGCEAAVELLAELGCPRPAGGEPYLAAVQERYWHLPPLLSRLGVPAGPHGQLVSTVQIQQGRRLAAIKALERKLATHKPADLAEVTRRTAHSLRIGS</sequence>
<evidence type="ECO:0000313" key="1">
    <source>
        <dbReference type="EMBL" id="KAG2491085.1"/>
    </source>
</evidence>
<comment type="caution">
    <text evidence="1">The sequence shown here is derived from an EMBL/GenBank/DDBJ whole genome shotgun (WGS) entry which is preliminary data.</text>
</comment>
<reference evidence="1" key="1">
    <citation type="journal article" date="2020" name="bioRxiv">
        <title>Comparative genomics of Chlamydomonas.</title>
        <authorList>
            <person name="Craig R.J."/>
            <person name="Hasan A.R."/>
            <person name="Ness R.W."/>
            <person name="Keightley P.D."/>
        </authorList>
    </citation>
    <scope>NUCLEOTIDE SEQUENCE</scope>
    <source>
        <strain evidence="1">CCAP 11/70</strain>
    </source>
</reference>
<evidence type="ECO:0000313" key="2">
    <source>
        <dbReference type="Proteomes" id="UP000612055"/>
    </source>
</evidence>
<dbReference type="Proteomes" id="UP000612055">
    <property type="component" value="Unassembled WGS sequence"/>
</dbReference>
<dbReference type="PANTHER" id="PTHR46586:SF3">
    <property type="entry name" value="ANKYRIN REPEAT-CONTAINING PROTEIN"/>
    <property type="match status" value="1"/>
</dbReference>
<evidence type="ECO:0008006" key="3">
    <source>
        <dbReference type="Google" id="ProtNLM"/>
    </source>
</evidence>
<name>A0A835XWE7_9CHLO</name>
<gene>
    <name evidence="1" type="ORF">HYH03_010529</name>
</gene>
<protein>
    <recommendedName>
        <fullName evidence="3">Ankyrin repeat domain-containing protein</fullName>
    </recommendedName>
</protein>
<dbReference type="InterPro" id="IPR052050">
    <property type="entry name" value="SecEffector_AnkRepeat"/>
</dbReference>
<accession>A0A835XWE7</accession>
<dbReference type="InterPro" id="IPR036770">
    <property type="entry name" value="Ankyrin_rpt-contain_sf"/>
</dbReference>
<organism evidence="1 2">
    <name type="scientific">Edaphochlamys debaryana</name>
    <dbReference type="NCBI Taxonomy" id="47281"/>
    <lineage>
        <taxon>Eukaryota</taxon>
        <taxon>Viridiplantae</taxon>
        <taxon>Chlorophyta</taxon>
        <taxon>core chlorophytes</taxon>
        <taxon>Chlorophyceae</taxon>
        <taxon>CS clade</taxon>
        <taxon>Chlamydomonadales</taxon>
        <taxon>Chlamydomonadales incertae sedis</taxon>
        <taxon>Edaphochlamys</taxon>
    </lineage>
</organism>